<accession>A0A0U5K1I1</accession>
<dbReference type="EMBL" id="LN887786">
    <property type="protein sequence ID" value="CUR43591.1"/>
    <property type="molecule type" value="Genomic_DNA"/>
</dbReference>
<organism evidence="1">
    <name type="scientific">Limosilactobacillus reuteri</name>
    <name type="common">Lactobacillus reuteri</name>
    <dbReference type="NCBI Taxonomy" id="1598"/>
    <lineage>
        <taxon>Bacteria</taxon>
        <taxon>Bacillati</taxon>
        <taxon>Bacillota</taxon>
        <taxon>Bacilli</taxon>
        <taxon>Lactobacillales</taxon>
        <taxon>Lactobacillaceae</taxon>
        <taxon>Limosilactobacillus</taxon>
    </lineage>
</organism>
<gene>
    <name evidence="1" type="ORF">LRLP16767_LRLP167_01390</name>
</gene>
<dbReference type="AlphaFoldDB" id="A0A0U5K1I1"/>
<sequence>MAILASGPPYIQLGFKPLIIKLFYDGNLSDTELDVLA</sequence>
<evidence type="ECO:0000313" key="1">
    <source>
        <dbReference type="EMBL" id="CUR43591.1"/>
    </source>
</evidence>
<name>A0A0U5K1I1_LIMRT</name>
<proteinExistence type="predicted"/>
<protein>
    <submittedName>
        <fullName evidence="1">Uncharacterized protein</fullName>
    </submittedName>
</protein>
<reference evidence="1" key="1">
    <citation type="submission" date="2015-10" db="EMBL/GenBank/DDBJ databases">
        <authorList>
            <person name="Gilbert D.G."/>
        </authorList>
    </citation>
    <scope>NUCLEOTIDE SEQUENCE</scope>
    <source>
        <strain evidence="1">Lp167-67</strain>
    </source>
</reference>